<comment type="catalytic activity">
    <reaction evidence="9">
        <text>S-methyl-5'-thioadenosine + phosphate = 5-(methylsulfanyl)-alpha-D-ribose 1-phosphate + adenine</text>
        <dbReference type="Rhea" id="RHEA:11852"/>
        <dbReference type="ChEBI" id="CHEBI:16708"/>
        <dbReference type="ChEBI" id="CHEBI:17509"/>
        <dbReference type="ChEBI" id="CHEBI:43474"/>
        <dbReference type="ChEBI" id="CHEBI:58533"/>
        <dbReference type="EC" id="2.4.2.28"/>
    </reaction>
    <physiologicalReaction direction="left-to-right" evidence="9">
        <dbReference type="Rhea" id="RHEA:11853"/>
    </physiologicalReaction>
</comment>
<dbReference type="Gene3D" id="3.60.140.10">
    <property type="entry name" value="CNF1/YfiH-like putative cysteine hydrolases"/>
    <property type="match status" value="1"/>
</dbReference>
<dbReference type="KEGG" id="asem:NNL22_12680"/>
<keyword evidence="12" id="KW-1185">Reference proteome</keyword>
<name>A0A9E8KQW8_9ALTE</name>
<keyword evidence="4" id="KW-0479">Metal-binding</keyword>
<organism evidence="11 12">
    <name type="scientific">Alkalimarinus sediminis</name>
    <dbReference type="NCBI Taxonomy" id="1632866"/>
    <lineage>
        <taxon>Bacteria</taxon>
        <taxon>Pseudomonadati</taxon>
        <taxon>Pseudomonadota</taxon>
        <taxon>Gammaproteobacteria</taxon>
        <taxon>Alteromonadales</taxon>
        <taxon>Alteromonadaceae</taxon>
        <taxon>Alkalimarinus</taxon>
    </lineage>
</organism>
<comment type="catalytic activity">
    <reaction evidence="7">
        <text>adenosine + H2O + H(+) = inosine + NH4(+)</text>
        <dbReference type="Rhea" id="RHEA:24408"/>
        <dbReference type="ChEBI" id="CHEBI:15377"/>
        <dbReference type="ChEBI" id="CHEBI:15378"/>
        <dbReference type="ChEBI" id="CHEBI:16335"/>
        <dbReference type="ChEBI" id="CHEBI:17596"/>
        <dbReference type="ChEBI" id="CHEBI:28938"/>
        <dbReference type="EC" id="3.5.4.4"/>
    </reaction>
    <physiologicalReaction direction="left-to-right" evidence="7">
        <dbReference type="Rhea" id="RHEA:24409"/>
    </physiologicalReaction>
</comment>
<sequence length="246" mass="27080">MPDWPLPNNVRALTTTRLGGFSLPPYDSFNLGCHVGDDLEHVQRNRNKLAAQCGLSVNRLQWLNQVHGSVACEALPDEVVRDADASYTRIKNTVCVIMTADCLPILFCDKQGRQVAAVHAGWRGLAGGVIESTLATFPAPLQVSAWLGPAIGPSAFEVGRDVVDAFTAQPMSSEMLTLTQQAFAQSAIDSEKWFANLYLLARIRLRMQGVTDIYGGEYCTWSDESQFYSYRRSGTTGRMASLIWLT</sequence>
<dbReference type="Proteomes" id="UP001164472">
    <property type="component" value="Chromosome"/>
</dbReference>
<dbReference type="GO" id="GO:0005507">
    <property type="term" value="F:copper ion binding"/>
    <property type="evidence" value="ECO:0007669"/>
    <property type="project" value="TreeGrafter"/>
</dbReference>
<dbReference type="Pfam" id="PF02578">
    <property type="entry name" value="Cu-oxidase_4"/>
    <property type="match status" value="1"/>
</dbReference>
<keyword evidence="6" id="KW-0862">Zinc</keyword>
<dbReference type="InterPro" id="IPR011324">
    <property type="entry name" value="Cytotoxic_necrot_fac-like_cat"/>
</dbReference>
<protein>
    <recommendedName>
        <fullName evidence="10">Purine nucleoside phosphorylase</fullName>
    </recommendedName>
</protein>
<dbReference type="RefSeq" id="WP_251811528.1">
    <property type="nucleotide sequence ID" value="NZ_CP101527.1"/>
</dbReference>
<dbReference type="NCBIfam" id="TIGR00726">
    <property type="entry name" value="peptidoglycan editing factor PgeF"/>
    <property type="match status" value="1"/>
</dbReference>
<dbReference type="GO" id="GO:0016787">
    <property type="term" value="F:hydrolase activity"/>
    <property type="evidence" value="ECO:0007669"/>
    <property type="project" value="UniProtKB-KW"/>
</dbReference>
<dbReference type="PANTHER" id="PTHR30616:SF2">
    <property type="entry name" value="PURINE NUCLEOSIDE PHOSPHORYLASE LACC1"/>
    <property type="match status" value="1"/>
</dbReference>
<dbReference type="EMBL" id="CP101527">
    <property type="protein sequence ID" value="UZW76853.1"/>
    <property type="molecule type" value="Genomic_DNA"/>
</dbReference>
<comment type="catalytic activity">
    <reaction evidence="1">
        <text>inosine + phosphate = alpha-D-ribose 1-phosphate + hypoxanthine</text>
        <dbReference type="Rhea" id="RHEA:27646"/>
        <dbReference type="ChEBI" id="CHEBI:17368"/>
        <dbReference type="ChEBI" id="CHEBI:17596"/>
        <dbReference type="ChEBI" id="CHEBI:43474"/>
        <dbReference type="ChEBI" id="CHEBI:57720"/>
        <dbReference type="EC" id="2.4.2.1"/>
    </reaction>
    <physiologicalReaction direction="left-to-right" evidence="1">
        <dbReference type="Rhea" id="RHEA:27647"/>
    </physiologicalReaction>
</comment>
<reference evidence="11" key="1">
    <citation type="submission" date="2022-07" db="EMBL/GenBank/DDBJ databases">
        <title>Alkalimarinus sp. nov., isolated from gut of a Alitta virens.</title>
        <authorList>
            <person name="Yang A.I."/>
            <person name="Shin N.-R."/>
        </authorList>
    </citation>
    <scope>NUCLEOTIDE SEQUENCE</scope>
    <source>
        <strain evidence="11">FA028</strain>
    </source>
</reference>
<keyword evidence="3" id="KW-0808">Transferase</keyword>
<gene>
    <name evidence="11" type="primary">pgeF</name>
    <name evidence="11" type="ORF">NNL22_12680</name>
</gene>
<dbReference type="AlphaFoldDB" id="A0A9E8KQW8"/>
<dbReference type="SUPFAM" id="SSF64438">
    <property type="entry name" value="CNF1/YfiH-like putative cysteine hydrolases"/>
    <property type="match status" value="1"/>
</dbReference>
<evidence type="ECO:0000256" key="7">
    <source>
        <dbReference type="ARBA" id="ARBA00047989"/>
    </source>
</evidence>
<evidence type="ECO:0000256" key="10">
    <source>
        <dbReference type="RuleBase" id="RU361274"/>
    </source>
</evidence>
<evidence type="ECO:0000313" key="12">
    <source>
        <dbReference type="Proteomes" id="UP001164472"/>
    </source>
</evidence>
<keyword evidence="5" id="KW-0378">Hydrolase</keyword>
<dbReference type="PANTHER" id="PTHR30616">
    <property type="entry name" value="UNCHARACTERIZED PROTEIN YFIH"/>
    <property type="match status" value="1"/>
</dbReference>
<evidence type="ECO:0000256" key="5">
    <source>
        <dbReference type="ARBA" id="ARBA00022801"/>
    </source>
</evidence>
<evidence type="ECO:0000256" key="8">
    <source>
        <dbReference type="ARBA" id="ARBA00048968"/>
    </source>
</evidence>
<dbReference type="GO" id="GO:0017061">
    <property type="term" value="F:S-methyl-5-thioadenosine phosphorylase activity"/>
    <property type="evidence" value="ECO:0007669"/>
    <property type="project" value="UniProtKB-EC"/>
</dbReference>
<evidence type="ECO:0000256" key="3">
    <source>
        <dbReference type="ARBA" id="ARBA00022679"/>
    </source>
</evidence>
<evidence type="ECO:0000256" key="6">
    <source>
        <dbReference type="ARBA" id="ARBA00022833"/>
    </source>
</evidence>
<evidence type="ECO:0000313" key="11">
    <source>
        <dbReference type="EMBL" id="UZW76853.1"/>
    </source>
</evidence>
<dbReference type="CDD" id="cd16833">
    <property type="entry name" value="YfiH"/>
    <property type="match status" value="1"/>
</dbReference>
<evidence type="ECO:0000256" key="1">
    <source>
        <dbReference type="ARBA" id="ARBA00000553"/>
    </source>
</evidence>
<proteinExistence type="inferred from homology"/>
<accession>A0A9E8KQW8</accession>
<evidence type="ECO:0000256" key="4">
    <source>
        <dbReference type="ARBA" id="ARBA00022723"/>
    </source>
</evidence>
<dbReference type="InterPro" id="IPR038371">
    <property type="entry name" value="Cu_polyphenol_OxRdtase_sf"/>
</dbReference>
<evidence type="ECO:0000256" key="9">
    <source>
        <dbReference type="ARBA" id="ARBA00049893"/>
    </source>
</evidence>
<dbReference type="InterPro" id="IPR003730">
    <property type="entry name" value="Cu_polyphenol_OxRdtase"/>
</dbReference>
<comment type="similarity">
    <text evidence="2 10">Belongs to the purine nucleoside phosphorylase YfiH/LACC1 family.</text>
</comment>
<comment type="catalytic activity">
    <reaction evidence="8">
        <text>adenosine + phosphate = alpha-D-ribose 1-phosphate + adenine</text>
        <dbReference type="Rhea" id="RHEA:27642"/>
        <dbReference type="ChEBI" id="CHEBI:16335"/>
        <dbReference type="ChEBI" id="CHEBI:16708"/>
        <dbReference type="ChEBI" id="CHEBI:43474"/>
        <dbReference type="ChEBI" id="CHEBI:57720"/>
        <dbReference type="EC" id="2.4.2.1"/>
    </reaction>
    <physiologicalReaction direction="left-to-right" evidence="8">
        <dbReference type="Rhea" id="RHEA:27643"/>
    </physiologicalReaction>
</comment>
<evidence type="ECO:0000256" key="2">
    <source>
        <dbReference type="ARBA" id="ARBA00007353"/>
    </source>
</evidence>